<dbReference type="Proteomes" id="UP001551176">
    <property type="component" value="Unassembled WGS sequence"/>
</dbReference>
<dbReference type="SMART" id="SM00418">
    <property type="entry name" value="HTH_ARSR"/>
    <property type="match status" value="1"/>
</dbReference>
<dbReference type="EMBL" id="JBEYXV010000010">
    <property type="protein sequence ID" value="MEU6823220.1"/>
    <property type="molecule type" value="Genomic_DNA"/>
</dbReference>
<dbReference type="InterPro" id="IPR036388">
    <property type="entry name" value="WH-like_DNA-bd_sf"/>
</dbReference>
<evidence type="ECO:0000256" key="3">
    <source>
        <dbReference type="ARBA" id="ARBA00023163"/>
    </source>
</evidence>
<evidence type="ECO:0000256" key="1">
    <source>
        <dbReference type="ARBA" id="ARBA00023015"/>
    </source>
</evidence>
<feature type="domain" description="HTH arsR-type" evidence="4">
    <location>
        <begin position="13"/>
        <end position="93"/>
    </location>
</feature>
<keyword evidence="3" id="KW-0804">Transcription</keyword>
<dbReference type="RefSeq" id="WP_359351411.1">
    <property type="nucleotide sequence ID" value="NZ_JBEYXV010000010.1"/>
</dbReference>
<dbReference type="PANTHER" id="PTHR33154">
    <property type="entry name" value="TRANSCRIPTIONAL REGULATOR, ARSR FAMILY"/>
    <property type="match status" value="1"/>
</dbReference>
<reference evidence="5 6" key="1">
    <citation type="submission" date="2024-06" db="EMBL/GenBank/DDBJ databases">
        <title>The Natural Products Discovery Center: Release of the First 8490 Sequenced Strains for Exploring Actinobacteria Biosynthetic Diversity.</title>
        <authorList>
            <person name="Kalkreuter E."/>
            <person name="Kautsar S.A."/>
            <person name="Yang D."/>
            <person name="Bader C.D."/>
            <person name="Teijaro C.N."/>
            <person name="Fluegel L."/>
            <person name="Davis C.M."/>
            <person name="Simpson J.R."/>
            <person name="Lauterbach L."/>
            <person name="Steele A.D."/>
            <person name="Gui C."/>
            <person name="Meng S."/>
            <person name="Li G."/>
            <person name="Viehrig K."/>
            <person name="Ye F."/>
            <person name="Su P."/>
            <person name="Kiefer A.F."/>
            <person name="Nichols A."/>
            <person name="Cepeda A.J."/>
            <person name="Yan W."/>
            <person name="Fan B."/>
            <person name="Jiang Y."/>
            <person name="Adhikari A."/>
            <person name="Zheng C.-J."/>
            <person name="Schuster L."/>
            <person name="Cowan T.M."/>
            <person name="Smanski M.J."/>
            <person name="Chevrette M.G."/>
            <person name="De Carvalho L.P.S."/>
            <person name="Shen B."/>
        </authorList>
    </citation>
    <scope>NUCLEOTIDE SEQUENCE [LARGE SCALE GENOMIC DNA]</scope>
    <source>
        <strain evidence="5 6">NPDC046838</strain>
    </source>
</reference>
<protein>
    <submittedName>
        <fullName evidence="5">Helix-turn-helix domain-containing protein</fullName>
    </submittedName>
</protein>
<comment type="caution">
    <text evidence="5">The sequence shown here is derived from an EMBL/GenBank/DDBJ whole genome shotgun (WGS) entry which is preliminary data.</text>
</comment>
<dbReference type="Gene3D" id="1.10.10.10">
    <property type="entry name" value="Winged helix-like DNA-binding domain superfamily/Winged helix DNA-binding domain"/>
    <property type="match status" value="1"/>
</dbReference>
<evidence type="ECO:0000256" key="2">
    <source>
        <dbReference type="ARBA" id="ARBA00023125"/>
    </source>
</evidence>
<gene>
    <name evidence="5" type="ORF">ABZ921_21520</name>
</gene>
<sequence length="197" mass="22279">MSRQERRRVTDVGTLKAFGHPLRLKLYGTLKIRRTATASQLAEEVDEAVSLVSYHLRKLAEHGLIEEAPEAQRGDGRERWWTPAQETLTFASNDFEDTPEGAAALTATTRTLNEQHANLLRAWIEHRPAWSPEWRAAADGSDFLARYTADELKALTQELHAVVRSHEQRAKAAEEAGDTEGRENVLLYMNAFPFRSL</sequence>
<dbReference type="InterPro" id="IPR051081">
    <property type="entry name" value="HTH_MetalResp_TranReg"/>
</dbReference>
<dbReference type="PANTHER" id="PTHR33154:SF15">
    <property type="entry name" value="REGULATORY PROTEIN ARSR"/>
    <property type="match status" value="1"/>
</dbReference>
<name>A0ABV3BS13_9ACTN</name>
<accession>A0ABV3BS13</accession>
<evidence type="ECO:0000259" key="4">
    <source>
        <dbReference type="SMART" id="SM00418"/>
    </source>
</evidence>
<keyword evidence="1" id="KW-0805">Transcription regulation</keyword>
<dbReference type="InterPro" id="IPR011991">
    <property type="entry name" value="ArsR-like_HTH"/>
</dbReference>
<dbReference type="InterPro" id="IPR001845">
    <property type="entry name" value="HTH_ArsR_DNA-bd_dom"/>
</dbReference>
<organism evidence="5 6">
    <name type="scientific">Streptomyces atriruber</name>
    <dbReference type="NCBI Taxonomy" id="545121"/>
    <lineage>
        <taxon>Bacteria</taxon>
        <taxon>Bacillati</taxon>
        <taxon>Actinomycetota</taxon>
        <taxon>Actinomycetes</taxon>
        <taxon>Kitasatosporales</taxon>
        <taxon>Streptomycetaceae</taxon>
        <taxon>Streptomyces</taxon>
    </lineage>
</organism>
<keyword evidence="6" id="KW-1185">Reference proteome</keyword>
<dbReference type="Pfam" id="PF12840">
    <property type="entry name" value="HTH_20"/>
    <property type="match status" value="1"/>
</dbReference>
<dbReference type="InterPro" id="IPR036390">
    <property type="entry name" value="WH_DNA-bd_sf"/>
</dbReference>
<proteinExistence type="predicted"/>
<evidence type="ECO:0000313" key="6">
    <source>
        <dbReference type="Proteomes" id="UP001551176"/>
    </source>
</evidence>
<keyword evidence="2" id="KW-0238">DNA-binding</keyword>
<evidence type="ECO:0000313" key="5">
    <source>
        <dbReference type="EMBL" id="MEU6823220.1"/>
    </source>
</evidence>
<dbReference type="CDD" id="cd00090">
    <property type="entry name" value="HTH_ARSR"/>
    <property type="match status" value="1"/>
</dbReference>
<dbReference type="SUPFAM" id="SSF46785">
    <property type="entry name" value="Winged helix' DNA-binding domain"/>
    <property type="match status" value="1"/>
</dbReference>